<name>C5P5U6_COCP7</name>
<evidence type="ECO:0000256" key="3">
    <source>
        <dbReference type="SAM" id="MobiDB-lite"/>
    </source>
</evidence>
<dbReference type="SUPFAM" id="SSF103473">
    <property type="entry name" value="MFS general substrate transporter"/>
    <property type="match status" value="1"/>
</dbReference>
<dbReference type="PANTHER" id="PTHR11360:SF234">
    <property type="entry name" value="MFS-TYPE TRANSPORTER DBAD-RELATED"/>
    <property type="match status" value="1"/>
</dbReference>
<feature type="transmembrane region" description="Helical" evidence="4">
    <location>
        <begin position="438"/>
        <end position="463"/>
    </location>
</feature>
<feature type="transmembrane region" description="Helical" evidence="4">
    <location>
        <begin position="213"/>
        <end position="232"/>
    </location>
</feature>
<keyword evidence="4" id="KW-0812">Transmembrane</keyword>
<protein>
    <submittedName>
        <fullName evidence="5">Major Facilitator Superfamily protein</fullName>
    </submittedName>
</protein>
<comment type="similarity">
    <text evidence="2">Belongs to the major facilitator superfamily. Monocarboxylate porter (TC 2.A.1.13) family.</text>
</comment>
<evidence type="ECO:0000313" key="5">
    <source>
        <dbReference type="EMBL" id="EER28086.1"/>
    </source>
</evidence>
<feature type="transmembrane region" description="Helical" evidence="4">
    <location>
        <begin position="187"/>
        <end position="206"/>
    </location>
</feature>
<dbReference type="KEGG" id="cpw:9695726"/>
<dbReference type="OrthoDB" id="6509908at2759"/>
<evidence type="ECO:0000256" key="1">
    <source>
        <dbReference type="ARBA" id="ARBA00004141"/>
    </source>
</evidence>
<keyword evidence="4" id="KW-1133">Transmembrane helix</keyword>
<dbReference type="AlphaFoldDB" id="C5P5U6"/>
<evidence type="ECO:0000313" key="6">
    <source>
        <dbReference type="Proteomes" id="UP000009084"/>
    </source>
</evidence>
<dbReference type="GO" id="GO:0016020">
    <property type="term" value="C:membrane"/>
    <property type="evidence" value="ECO:0007669"/>
    <property type="project" value="UniProtKB-SubCell"/>
</dbReference>
<dbReference type="InterPro" id="IPR036259">
    <property type="entry name" value="MFS_trans_sf"/>
</dbReference>
<dbReference type="VEuPathDB" id="FungiDB:CPC735_034220"/>
<evidence type="ECO:0000256" key="4">
    <source>
        <dbReference type="SAM" id="Phobius"/>
    </source>
</evidence>
<dbReference type="Proteomes" id="UP000009084">
    <property type="component" value="Unassembled WGS sequence"/>
</dbReference>
<feature type="region of interest" description="Disordered" evidence="3">
    <location>
        <begin position="49"/>
        <end position="138"/>
    </location>
</feature>
<feature type="transmembrane region" description="Helical" evidence="4">
    <location>
        <begin position="238"/>
        <end position="260"/>
    </location>
</feature>
<accession>C5P5U6</accession>
<gene>
    <name evidence="5" type="ORF">CPC735_034220</name>
</gene>
<comment type="caution">
    <text evidence="5">The sequence shown here is derived from an EMBL/GenBank/DDBJ whole genome shotgun (WGS) entry which is preliminary data.</text>
</comment>
<organism evidence="5 6">
    <name type="scientific">Coccidioides posadasii (strain C735)</name>
    <name type="common">Valley fever fungus</name>
    <dbReference type="NCBI Taxonomy" id="222929"/>
    <lineage>
        <taxon>Eukaryota</taxon>
        <taxon>Fungi</taxon>
        <taxon>Dikarya</taxon>
        <taxon>Ascomycota</taxon>
        <taxon>Pezizomycotina</taxon>
        <taxon>Eurotiomycetes</taxon>
        <taxon>Eurotiomycetidae</taxon>
        <taxon>Onygenales</taxon>
        <taxon>Onygenaceae</taxon>
        <taxon>Coccidioides</taxon>
    </lineage>
</organism>
<evidence type="ECO:0000256" key="2">
    <source>
        <dbReference type="ARBA" id="ARBA00006727"/>
    </source>
</evidence>
<sequence>MPGNPQSHSLLCPSPSGSEFLELRRLSVAKNETAGRAFWVDRGAIGAGVVESDSTADKPESAGPDHGSAGEGSGKLLGSKNNLSSPLRLPEKTEAVPPTMPSAVSSASSLEQEKRDNPEPPPVVEQTSKVLPPGGPSPPPNGGLSAWLHVAGSFMLYFNSWGILNAFGVYQTYYESGSFFSRSSSDISWIGSIQAFMVLLAGILVGPFYDRGYLRSLLLVGTFGLVFGHMMLSICNAYWQVLLAQGFCIGIGAGCLFVPCVSILPTYFSTKLGLAVGLAASGSSLGGVIYPIILHRLIDRVGFGWSVRVIGFLALGTLLFPLAAMRLRVKPPKARSFIDWTAFTDAPYMFFVIASFIAFMGLFTQLFFLSFFTENRHIASTEITFYIVPIFNAASCLGRSVPNVIADKTGPFNLISPGATISGVLILCTIAASNKGGLIVIALLSGFISGILIGMPPLCFVILTKDKTKIGTRIGMAYAIIGFGVLAGGPGGGRILGTQNPLGWTGLWIFGGVSLCVAGFMYAGLRVAQYGFKINIKA</sequence>
<feature type="transmembrane region" description="Helical" evidence="4">
    <location>
        <begin position="305"/>
        <end position="327"/>
    </location>
</feature>
<dbReference type="Gene3D" id="1.20.1250.20">
    <property type="entry name" value="MFS general substrate transporter like domains"/>
    <property type="match status" value="2"/>
</dbReference>
<proteinExistence type="inferred from homology"/>
<feature type="transmembrane region" description="Helical" evidence="4">
    <location>
        <begin position="272"/>
        <end position="293"/>
    </location>
</feature>
<feature type="transmembrane region" description="Helical" evidence="4">
    <location>
        <begin position="383"/>
        <end position="402"/>
    </location>
</feature>
<dbReference type="Pfam" id="PF07690">
    <property type="entry name" value="MFS_1"/>
    <property type="match status" value="1"/>
</dbReference>
<dbReference type="GO" id="GO:0022857">
    <property type="term" value="F:transmembrane transporter activity"/>
    <property type="evidence" value="ECO:0007669"/>
    <property type="project" value="InterPro"/>
</dbReference>
<feature type="transmembrane region" description="Helical" evidence="4">
    <location>
        <begin position="348"/>
        <end position="371"/>
    </location>
</feature>
<dbReference type="InterPro" id="IPR011701">
    <property type="entry name" value="MFS"/>
</dbReference>
<dbReference type="HOGENOM" id="CLU_001265_1_1_1"/>
<comment type="subcellular location">
    <subcellularLocation>
        <location evidence="1">Membrane</location>
        <topology evidence="1">Multi-pass membrane protein</topology>
    </subcellularLocation>
</comment>
<dbReference type="EMBL" id="ACFW01000025">
    <property type="protein sequence ID" value="EER28086.1"/>
    <property type="molecule type" value="Genomic_DNA"/>
</dbReference>
<reference evidence="5 6" key="1">
    <citation type="journal article" date="2009" name="Genome Res.">
        <title>Comparative genomic analyses of the human fungal pathogens Coccidioides and their relatives.</title>
        <authorList>
            <person name="Sharpton T.J."/>
            <person name="Stajich J.E."/>
            <person name="Rounsley S.D."/>
            <person name="Gardner M.J."/>
            <person name="Wortman J.R."/>
            <person name="Jordar V.S."/>
            <person name="Maiti R."/>
            <person name="Kodira C.D."/>
            <person name="Neafsey D.E."/>
            <person name="Zeng Q."/>
            <person name="Hung C.-Y."/>
            <person name="McMahan C."/>
            <person name="Muszewska A."/>
            <person name="Grynberg M."/>
            <person name="Mandel M.A."/>
            <person name="Kellner E.M."/>
            <person name="Barker B.M."/>
            <person name="Galgiani J.N."/>
            <person name="Orbach M.J."/>
            <person name="Kirkland T.N."/>
            <person name="Cole G.T."/>
            <person name="Henn M.R."/>
            <person name="Birren B.W."/>
            <person name="Taylor J.W."/>
        </authorList>
    </citation>
    <scope>NUCLEOTIDE SEQUENCE [LARGE SCALE GENOMIC DNA]</scope>
    <source>
        <strain evidence="6">C735</strain>
    </source>
</reference>
<dbReference type="InterPro" id="IPR050327">
    <property type="entry name" value="Proton-linked_MCT"/>
</dbReference>
<feature type="transmembrane region" description="Helical" evidence="4">
    <location>
        <begin position="502"/>
        <end position="525"/>
    </location>
</feature>
<keyword evidence="4" id="KW-0472">Membrane</keyword>
<dbReference type="PANTHER" id="PTHR11360">
    <property type="entry name" value="MONOCARBOXYLATE TRANSPORTER"/>
    <property type="match status" value="1"/>
</dbReference>
<feature type="transmembrane region" description="Helical" evidence="4">
    <location>
        <begin position="475"/>
        <end position="496"/>
    </location>
</feature>
<feature type="transmembrane region" description="Helical" evidence="4">
    <location>
        <begin position="146"/>
        <end position="167"/>
    </location>
</feature>
<feature type="transmembrane region" description="Helical" evidence="4">
    <location>
        <begin position="414"/>
        <end position="432"/>
    </location>
</feature>